<dbReference type="EMBL" id="CABVQC010000006">
    <property type="protein sequence ID" value="VWB32380.1"/>
    <property type="molecule type" value="Genomic_DNA"/>
</dbReference>
<organism evidence="1 2">
    <name type="scientific">Burkholderia aenigmatica</name>
    <dbReference type="NCBI Taxonomy" id="2015348"/>
    <lineage>
        <taxon>Bacteria</taxon>
        <taxon>Pseudomonadati</taxon>
        <taxon>Pseudomonadota</taxon>
        <taxon>Betaproteobacteria</taxon>
        <taxon>Burkholderiales</taxon>
        <taxon>Burkholderiaceae</taxon>
        <taxon>Burkholderia</taxon>
        <taxon>Burkholderia cepacia complex</taxon>
    </lineage>
</organism>
<name>A0A6P2IRJ4_9BURK</name>
<protein>
    <submittedName>
        <fullName evidence="1">Helix-turn-helix domain-containing protein</fullName>
    </submittedName>
</protein>
<dbReference type="CDD" id="cd00093">
    <property type="entry name" value="HTH_XRE"/>
    <property type="match status" value="1"/>
</dbReference>
<sequence length="193" mass="20530">MRYTIEQASDIGGVIRAARKVQQLRQDDAAGSVGVSESFMVKAERGADTIQWGKVFQILQGLGVQVVVDIPDASEELLERQSARASHRAGVRARRVAERLLLRADAARTAPAAETAPPARAAARMLAAARLVLSPVEASGAGTDDTRRPRIRMTDAGRQAAARAIEIARRVLADAGEAVPDHARPAGEEASHD</sequence>
<dbReference type="Gene3D" id="1.10.260.40">
    <property type="entry name" value="lambda repressor-like DNA-binding domains"/>
    <property type="match status" value="1"/>
</dbReference>
<dbReference type="Proteomes" id="UP000494261">
    <property type="component" value="Unassembled WGS sequence"/>
</dbReference>
<evidence type="ECO:0000313" key="2">
    <source>
        <dbReference type="Proteomes" id="UP000494261"/>
    </source>
</evidence>
<dbReference type="GO" id="GO:0003677">
    <property type="term" value="F:DNA binding"/>
    <property type="evidence" value="ECO:0007669"/>
    <property type="project" value="InterPro"/>
</dbReference>
<dbReference type="InterPro" id="IPR001387">
    <property type="entry name" value="Cro/C1-type_HTH"/>
</dbReference>
<reference evidence="1 2" key="1">
    <citation type="submission" date="2019-09" db="EMBL/GenBank/DDBJ databases">
        <authorList>
            <person name="Depoorter E."/>
        </authorList>
    </citation>
    <scope>NUCLEOTIDE SEQUENCE [LARGE SCALE GENOMIC DNA]</scope>
    <source>
        <strain evidence="1">LMG 13014</strain>
    </source>
</reference>
<dbReference type="AlphaFoldDB" id="A0A6P2IRJ4"/>
<dbReference type="SUPFAM" id="SSF47413">
    <property type="entry name" value="lambda repressor-like DNA-binding domains"/>
    <property type="match status" value="1"/>
</dbReference>
<proteinExistence type="predicted"/>
<dbReference type="RefSeq" id="WP_175021686.1">
    <property type="nucleotide sequence ID" value="NZ_CABVQC010000006.1"/>
</dbReference>
<gene>
    <name evidence="1" type="ORF">BLA13014_01267</name>
</gene>
<evidence type="ECO:0000313" key="1">
    <source>
        <dbReference type="EMBL" id="VWB32380.1"/>
    </source>
</evidence>
<dbReference type="InterPro" id="IPR010982">
    <property type="entry name" value="Lambda_DNA-bd_dom_sf"/>
</dbReference>
<accession>A0A6P2IRJ4</accession>